<accession>A0A8S1L6Q0</accession>
<comment type="caution">
    <text evidence="8">The sequence shown here is derived from an EMBL/GenBank/DDBJ whole genome shotgun (WGS) entry which is preliminary data.</text>
</comment>
<dbReference type="Pfam" id="PF00069">
    <property type="entry name" value="Pkinase"/>
    <property type="match status" value="1"/>
</dbReference>
<dbReference type="Proteomes" id="UP000692954">
    <property type="component" value="Unassembled WGS sequence"/>
</dbReference>
<evidence type="ECO:0000256" key="3">
    <source>
        <dbReference type="ARBA" id="ARBA00022741"/>
    </source>
</evidence>
<dbReference type="SMART" id="SM00220">
    <property type="entry name" value="S_TKc"/>
    <property type="match status" value="1"/>
</dbReference>
<dbReference type="PROSITE" id="PS50011">
    <property type="entry name" value="PROTEIN_KINASE_DOM"/>
    <property type="match status" value="1"/>
</dbReference>
<feature type="binding site" evidence="6">
    <location>
        <position position="169"/>
    </location>
    <ligand>
        <name>ATP</name>
        <dbReference type="ChEBI" id="CHEBI:30616"/>
    </ligand>
</feature>
<dbReference type="PANTHER" id="PTHR24345">
    <property type="entry name" value="SERINE/THREONINE-PROTEIN KINASE PLK"/>
    <property type="match status" value="1"/>
</dbReference>
<keyword evidence="3 6" id="KW-0547">Nucleotide-binding</keyword>
<dbReference type="PANTHER" id="PTHR24345:SF0">
    <property type="entry name" value="CELL CYCLE SERINE_THREONINE-PROTEIN KINASE CDC5_MSD2"/>
    <property type="match status" value="1"/>
</dbReference>
<dbReference type="OrthoDB" id="292239at2759"/>
<dbReference type="InterPro" id="IPR017441">
    <property type="entry name" value="Protein_kinase_ATP_BS"/>
</dbReference>
<keyword evidence="5 6" id="KW-0067">ATP-binding</keyword>
<evidence type="ECO:0000256" key="1">
    <source>
        <dbReference type="ARBA" id="ARBA00022527"/>
    </source>
</evidence>
<dbReference type="InterPro" id="IPR008271">
    <property type="entry name" value="Ser/Thr_kinase_AS"/>
</dbReference>
<organism evidence="8 9">
    <name type="scientific">Paramecium sonneborni</name>
    <dbReference type="NCBI Taxonomy" id="65129"/>
    <lineage>
        <taxon>Eukaryota</taxon>
        <taxon>Sar</taxon>
        <taxon>Alveolata</taxon>
        <taxon>Ciliophora</taxon>
        <taxon>Intramacronucleata</taxon>
        <taxon>Oligohymenophorea</taxon>
        <taxon>Peniculida</taxon>
        <taxon>Parameciidae</taxon>
        <taxon>Paramecium</taxon>
    </lineage>
</organism>
<evidence type="ECO:0000256" key="2">
    <source>
        <dbReference type="ARBA" id="ARBA00022679"/>
    </source>
</evidence>
<dbReference type="FunFam" id="3.30.200.20:FF:000042">
    <property type="entry name" value="Aurora kinase A"/>
    <property type="match status" value="1"/>
</dbReference>
<evidence type="ECO:0000256" key="6">
    <source>
        <dbReference type="PROSITE-ProRule" id="PRU10141"/>
    </source>
</evidence>
<dbReference type="FunFam" id="1.10.510.10:FF:000945">
    <property type="entry name" value="Uncharacterized protein"/>
    <property type="match status" value="1"/>
</dbReference>
<gene>
    <name evidence="8" type="ORF">PSON_ATCC_30995.1.T0120144</name>
</gene>
<dbReference type="InterPro" id="IPR000719">
    <property type="entry name" value="Prot_kinase_dom"/>
</dbReference>
<keyword evidence="4" id="KW-0418">Kinase</keyword>
<evidence type="ECO:0000313" key="9">
    <source>
        <dbReference type="Proteomes" id="UP000692954"/>
    </source>
</evidence>
<name>A0A8S1L6Q0_9CILI</name>
<dbReference type="GO" id="GO:0005524">
    <property type="term" value="F:ATP binding"/>
    <property type="evidence" value="ECO:0007669"/>
    <property type="project" value="UniProtKB-UniRule"/>
</dbReference>
<keyword evidence="9" id="KW-1185">Reference proteome</keyword>
<dbReference type="PROSITE" id="PS00107">
    <property type="entry name" value="PROTEIN_KINASE_ATP"/>
    <property type="match status" value="1"/>
</dbReference>
<keyword evidence="1" id="KW-0723">Serine/threonine-protein kinase</keyword>
<protein>
    <recommendedName>
        <fullName evidence="7">Protein kinase domain-containing protein</fullName>
    </recommendedName>
</protein>
<sequence length="567" mass="67058">MNWKFSTSYFDDLKPKEKFWKKQLYSIEDKKIEFQCLLFKKNSKTGFWMSKNYVIYESQLIKIKPHSSKCHIVNLNLSRIEQVKYQNKLEKEIINKKKYGFRLIRNTEFREFYSRSKEQNSLLWDKLKKEAFLSQFTESYTLKKMIGRGNFAKVYQSVSKQNQKLYAVKIFEKDKMKNSEIDKKALLKEINIMRKLNHQGVIKLHEVFEDETNIYFVLDYLEGGELYNHIQNNYKFPEKLVAKVIATILNSLDYLQQQNILHRDLKPENMILRNKGILDDIVITDFGLADYYSNQGNYLFSRCGTPGYVAPEVLHDELYDFKIDVFSVGCLMYILLAGKSPFKGQKYDDIVMKNYHCQVDYKNIENQISSEGLALLKQLLHPNPKIRPVSRIALKNVWFQINLEQSRYYQLNCHQSDIKKLPIKSSLSNITQLGFNSNLKSNSDARTFQNNKQSIEDKDNLIKSAEIRNQPTAQYDDINSLKGLNNSENYIVMDDDESHLFHSLIQYQIKNKCKQTLDFQNFSHINNSYTNQNNFKQYEDENQKEKFIIRKFSNKVMSNLNSLESQQ</sequence>
<feature type="domain" description="Protein kinase" evidence="7">
    <location>
        <begin position="140"/>
        <end position="399"/>
    </location>
</feature>
<dbReference type="EMBL" id="CAJJDN010000012">
    <property type="protein sequence ID" value="CAD8058324.1"/>
    <property type="molecule type" value="Genomic_DNA"/>
</dbReference>
<evidence type="ECO:0000256" key="5">
    <source>
        <dbReference type="ARBA" id="ARBA00022840"/>
    </source>
</evidence>
<keyword evidence="2" id="KW-0808">Transferase</keyword>
<dbReference type="GO" id="GO:0004674">
    <property type="term" value="F:protein serine/threonine kinase activity"/>
    <property type="evidence" value="ECO:0007669"/>
    <property type="project" value="UniProtKB-KW"/>
</dbReference>
<reference evidence="8" key="1">
    <citation type="submission" date="2021-01" db="EMBL/GenBank/DDBJ databases">
        <authorList>
            <consortium name="Genoscope - CEA"/>
            <person name="William W."/>
        </authorList>
    </citation>
    <scope>NUCLEOTIDE SEQUENCE</scope>
</reference>
<evidence type="ECO:0000259" key="7">
    <source>
        <dbReference type="PROSITE" id="PS50011"/>
    </source>
</evidence>
<dbReference type="GO" id="GO:0005634">
    <property type="term" value="C:nucleus"/>
    <property type="evidence" value="ECO:0007669"/>
    <property type="project" value="TreeGrafter"/>
</dbReference>
<evidence type="ECO:0000256" key="4">
    <source>
        <dbReference type="ARBA" id="ARBA00022777"/>
    </source>
</evidence>
<dbReference type="AlphaFoldDB" id="A0A8S1L6Q0"/>
<evidence type="ECO:0000313" key="8">
    <source>
        <dbReference type="EMBL" id="CAD8058324.1"/>
    </source>
</evidence>
<dbReference type="PROSITE" id="PS00108">
    <property type="entry name" value="PROTEIN_KINASE_ST"/>
    <property type="match status" value="1"/>
</dbReference>
<proteinExistence type="predicted"/>